<dbReference type="InterPro" id="IPR011055">
    <property type="entry name" value="Dup_hybrid_motif"/>
</dbReference>
<keyword evidence="5" id="KW-1185">Reference proteome</keyword>
<dbReference type="AlphaFoldDB" id="A0A2S7KSD6"/>
<dbReference type="PANTHER" id="PTHR21666">
    <property type="entry name" value="PEPTIDASE-RELATED"/>
    <property type="match status" value="1"/>
</dbReference>
<keyword evidence="2" id="KW-0175">Coiled coil</keyword>
<protein>
    <submittedName>
        <fullName evidence="4">Peptidase M23</fullName>
    </submittedName>
</protein>
<feature type="domain" description="M23ase beta-sheet core" evidence="3">
    <location>
        <begin position="309"/>
        <end position="400"/>
    </location>
</feature>
<dbReference type="Pfam" id="PF01551">
    <property type="entry name" value="Peptidase_M23"/>
    <property type="match status" value="1"/>
</dbReference>
<keyword evidence="1" id="KW-0732">Signal</keyword>
<dbReference type="SUPFAM" id="SSF51261">
    <property type="entry name" value="Duplicated hybrid motif"/>
    <property type="match status" value="1"/>
</dbReference>
<evidence type="ECO:0000256" key="1">
    <source>
        <dbReference type="ARBA" id="ARBA00022729"/>
    </source>
</evidence>
<comment type="caution">
    <text evidence="4">The sequence shown here is derived from an EMBL/GenBank/DDBJ whole genome shotgun (WGS) entry which is preliminary data.</text>
</comment>
<evidence type="ECO:0000313" key="5">
    <source>
        <dbReference type="Proteomes" id="UP000239800"/>
    </source>
</evidence>
<dbReference type="PANTHER" id="PTHR21666:SF289">
    <property type="entry name" value="L-ALA--D-GLU ENDOPEPTIDASE"/>
    <property type="match status" value="1"/>
</dbReference>
<dbReference type="Proteomes" id="UP000239800">
    <property type="component" value="Unassembled WGS sequence"/>
</dbReference>
<dbReference type="InterPro" id="IPR016047">
    <property type="entry name" value="M23ase_b-sheet_dom"/>
</dbReference>
<dbReference type="Gene3D" id="2.70.70.10">
    <property type="entry name" value="Glucose Permease (Domain IIA)"/>
    <property type="match status" value="1"/>
</dbReference>
<evidence type="ECO:0000313" key="4">
    <source>
        <dbReference type="EMBL" id="PQB05517.1"/>
    </source>
</evidence>
<organism evidence="4 5">
    <name type="scientific">Aureitalea marina</name>
    <dbReference type="NCBI Taxonomy" id="930804"/>
    <lineage>
        <taxon>Bacteria</taxon>
        <taxon>Pseudomonadati</taxon>
        <taxon>Bacteroidota</taxon>
        <taxon>Flavobacteriia</taxon>
        <taxon>Flavobacteriales</taxon>
        <taxon>Flavobacteriaceae</taxon>
        <taxon>Aureitalea</taxon>
    </lineage>
</organism>
<evidence type="ECO:0000259" key="3">
    <source>
        <dbReference type="Pfam" id="PF01551"/>
    </source>
</evidence>
<name>A0A2S7KSD6_9FLAO</name>
<dbReference type="GO" id="GO:0004222">
    <property type="term" value="F:metalloendopeptidase activity"/>
    <property type="evidence" value="ECO:0007669"/>
    <property type="project" value="TreeGrafter"/>
</dbReference>
<evidence type="ECO:0000256" key="2">
    <source>
        <dbReference type="SAM" id="Coils"/>
    </source>
</evidence>
<dbReference type="RefSeq" id="WP_104813461.1">
    <property type="nucleotide sequence ID" value="NZ_MQUB01000001.1"/>
</dbReference>
<feature type="coiled-coil region" evidence="2">
    <location>
        <begin position="79"/>
        <end position="116"/>
    </location>
</feature>
<dbReference type="EMBL" id="MQUB01000001">
    <property type="protein sequence ID" value="PQB05517.1"/>
    <property type="molecule type" value="Genomic_DNA"/>
</dbReference>
<dbReference type="Gene3D" id="6.10.250.3150">
    <property type="match status" value="1"/>
</dbReference>
<accession>A0A2S7KSD6</accession>
<feature type="coiled-coil region" evidence="2">
    <location>
        <begin position="19"/>
        <end position="46"/>
    </location>
</feature>
<gene>
    <name evidence="4" type="ORF">BST85_11890</name>
</gene>
<reference evidence="4 5" key="1">
    <citation type="submission" date="2016-11" db="EMBL/GenBank/DDBJ databases">
        <title>Trade-off between light-utilization and light-protection in marine flavobacteria.</title>
        <authorList>
            <person name="Kumagai Y."/>
        </authorList>
    </citation>
    <scope>NUCLEOTIDE SEQUENCE [LARGE SCALE GENOMIC DNA]</scope>
    <source>
        <strain evidence="4 5">NBRC 107741</strain>
    </source>
</reference>
<sequence>MSRGWRLGLFFLLIGLTTLQAQSKKQQELEAKRQAILEEIKQINTLLFKTQGEKKSILTQVQDLDQRINARENLIRVTNQQANLLTREINDNLQEMERLREELVLLKEDYAGMISKSYKSKSQQSRLMFLFSSTNFLQAYKRMQYMKQYTKHRKAQGERIRIKSEQLQMLNTRLIEQKNEKELLIAENRQERSKLLDERKQQQGLVASLRQEESRFTRQIRDKQAEASRLERQIDAIIREAIAEANKSSGNTTTTTLERFALTPEAKALAANFTTNKGKLPWPVRNGVVTERFGTRRHPQFPQIQQTFSGVEIATEANSKARAVFNGVVFRIQQLKGANKAVYIRHGDYITIYNNLASISVKSGDRVTTNQEIGTVFTHPTTNEATLKFFIYKNTKKLNPADWIYRM</sequence>
<dbReference type="OrthoDB" id="9815884at2"/>
<dbReference type="InterPro" id="IPR050570">
    <property type="entry name" value="Cell_wall_metabolism_enzyme"/>
</dbReference>
<feature type="coiled-coil region" evidence="2">
    <location>
        <begin position="160"/>
        <end position="240"/>
    </location>
</feature>
<dbReference type="CDD" id="cd12797">
    <property type="entry name" value="M23_peptidase"/>
    <property type="match status" value="1"/>
</dbReference>
<proteinExistence type="predicted"/>